<name>A0ABQ7K4H6_9FUNG</name>
<keyword evidence="3" id="KW-0645">Protease</keyword>
<dbReference type="Pfam" id="PF00026">
    <property type="entry name" value="Asp"/>
    <property type="match status" value="1"/>
</dbReference>
<gene>
    <name evidence="6" type="ORF">BGZ96_005164</name>
</gene>
<evidence type="ECO:0000313" key="6">
    <source>
        <dbReference type="EMBL" id="KAG0291469.1"/>
    </source>
</evidence>
<dbReference type="PRINTS" id="PR00792">
    <property type="entry name" value="PEPSIN"/>
</dbReference>
<reference evidence="6 7" key="1">
    <citation type="journal article" date="2020" name="Fungal Divers.">
        <title>Resolving the Mortierellaceae phylogeny through synthesis of multi-gene phylogenetics and phylogenomics.</title>
        <authorList>
            <person name="Vandepol N."/>
            <person name="Liber J."/>
            <person name="Desiro A."/>
            <person name="Na H."/>
            <person name="Kennedy M."/>
            <person name="Barry K."/>
            <person name="Grigoriev I.V."/>
            <person name="Miller A.N."/>
            <person name="O'Donnell K."/>
            <person name="Stajich J.E."/>
            <person name="Bonito G."/>
        </authorList>
    </citation>
    <scope>NUCLEOTIDE SEQUENCE [LARGE SCALE GENOMIC DNA]</scope>
    <source>
        <strain evidence="6 7">AD045</strain>
    </source>
</reference>
<dbReference type="Proteomes" id="UP001194696">
    <property type="component" value="Unassembled WGS sequence"/>
</dbReference>
<dbReference type="SUPFAM" id="SSF50630">
    <property type="entry name" value="Acid proteases"/>
    <property type="match status" value="1"/>
</dbReference>
<dbReference type="InterPro" id="IPR001461">
    <property type="entry name" value="Aspartic_peptidase_A1"/>
</dbReference>
<evidence type="ECO:0000256" key="2">
    <source>
        <dbReference type="ARBA" id="ARBA00022750"/>
    </source>
</evidence>
<dbReference type="InterPro" id="IPR033121">
    <property type="entry name" value="PEPTIDASE_A1"/>
</dbReference>
<dbReference type="InterPro" id="IPR034164">
    <property type="entry name" value="Pepsin-like_dom"/>
</dbReference>
<keyword evidence="4" id="KW-0472">Membrane</keyword>
<feature type="domain" description="Peptidase A1" evidence="5">
    <location>
        <begin position="134"/>
        <end position="449"/>
    </location>
</feature>
<comment type="similarity">
    <text evidence="1 3">Belongs to the peptidase A1 family.</text>
</comment>
<sequence>MPPPNIYSSSSSAAHLHIIDLFALTNTSTSTSNAITHIAITTAVAAVTASHTIKTLNSGRLILNTLVVITSSSITPTHAGSFEILVNKPVIELDTSSFPLDTSTKPSLSRIHNKLFSSKYLGNSVVTNAKNLGYSGTILLGNNPPQSFEVVFDTGSDMIVITSDECHGAHCDEMAHYTCTSCTKTPYSYNISYGDGSWGSGPIVADTVSIGGLIIHSQQILDITQSGLDLSSYGPGISGLVGLMPKSPVLNSIPPLATISKDNLLDMNVFSVYLAPSLKQNQGGSFLFGGIDSTKFAGPLNYAPVSTASGVREGMWYVDADNAFAGDTPVKGYTDSPWLFDTGTSFIAVPTSFAAAFHANIPGSTYSTTDGIYILPCSGTTSFGVSFNGIKYEVPYSDYVAAAGAGSSLCVSLVMPLGNYEMYILGDPFLRQVYSVYDFTPGAHRIGIAQVNVKNASLGNEGLSGEPVPGGAIITPKKSSSGRRRYRAVLMSRLLSPVMILPVVAALVAFLG</sequence>
<dbReference type="InterPro" id="IPR001969">
    <property type="entry name" value="Aspartic_peptidase_AS"/>
</dbReference>
<dbReference type="PANTHER" id="PTHR47966">
    <property type="entry name" value="BETA-SITE APP-CLEAVING ENZYME, ISOFORM A-RELATED"/>
    <property type="match status" value="1"/>
</dbReference>
<evidence type="ECO:0000259" key="5">
    <source>
        <dbReference type="PROSITE" id="PS51767"/>
    </source>
</evidence>
<protein>
    <recommendedName>
        <fullName evidence="5">Peptidase A1 domain-containing protein</fullName>
    </recommendedName>
</protein>
<dbReference type="InterPro" id="IPR021109">
    <property type="entry name" value="Peptidase_aspartic_dom_sf"/>
</dbReference>
<dbReference type="PANTHER" id="PTHR47966:SF51">
    <property type="entry name" value="BETA-SITE APP-CLEAVING ENZYME, ISOFORM A-RELATED"/>
    <property type="match status" value="1"/>
</dbReference>
<evidence type="ECO:0000256" key="4">
    <source>
        <dbReference type="SAM" id="Phobius"/>
    </source>
</evidence>
<evidence type="ECO:0000313" key="7">
    <source>
        <dbReference type="Proteomes" id="UP001194696"/>
    </source>
</evidence>
<dbReference type="PROSITE" id="PS51767">
    <property type="entry name" value="PEPTIDASE_A1"/>
    <property type="match status" value="1"/>
</dbReference>
<evidence type="ECO:0000256" key="3">
    <source>
        <dbReference type="RuleBase" id="RU000454"/>
    </source>
</evidence>
<dbReference type="CDD" id="cd05471">
    <property type="entry name" value="pepsin_like"/>
    <property type="match status" value="1"/>
</dbReference>
<dbReference type="Gene3D" id="2.40.70.10">
    <property type="entry name" value="Acid Proteases"/>
    <property type="match status" value="2"/>
</dbReference>
<keyword evidence="2 3" id="KW-0064">Aspartyl protease</keyword>
<dbReference type="PROSITE" id="PS00141">
    <property type="entry name" value="ASP_PROTEASE"/>
    <property type="match status" value="1"/>
</dbReference>
<dbReference type="EMBL" id="JAAAIM010000240">
    <property type="protein sequence ID" value="KAG0291469.1"/>
    <property type="molecule type" value="Genomic_DNA"/>
</dbReference>
<keyword evidence="3" id="KW-0378">Hydrolase</keyword>
<evidence type="ECO:0000256" key="1">
    <source>
        <dbReference type="ARBA" id="ARBA00007447"/>
    </source>
</evidence>
<keyword evidence="4" id="KW-0812">Transmembrane</keyword>
<keyword evidence="4" id="KW-1133">Transmembrane helix</keyword>
<comment type="caution">
    <text evidence="6">The sequence shown here is derived from an EMBL/GenBank/DDBJ whole genome shotgun (WGS) entry which is preliminary data.</text>
</comment>
<accession>A0ABQ7K4H6</accession>
<feature type="transmembrane region" description="Helical" evidence="4">
    <location>
        <begin position="488"/>
        <end position="511"/>
    </location>
</feature>
<proteinExistence type="inferred from homology"/>
<organism evidence="6 7">
    <name type="scientific">Linnemannia gamsii</name>
    <dbReference type="NCBI Taxonomy" id="64522"/>
    <lineage>
        <taxon>Eukaryota</taxon>
        <taxon>Fungi</taxon>
        <taxon>Fungi incertae sedis</taxon>
        <taxon>Mucoromycota</taxon>
        <taxon>Mortierellomycotina</taxon>
        <taxon>Mortierellomycetes</taxon>
        <taxon>Mortierellales</taxon>
        <taxon>Mortierellaceae</taxon>
        <taxon>Linnemannia</taxon>
    </lineage>
</organism>
<keyword evidence="7" id="KW-1185">Reference proteome</keyword>